<proteinExistence type="predicted"/>
<dbReference type="AlphaFoldDB" id="A0A1M7CJL7"/>
<reference evidence="2 3" key="1">
    <citation type="submission" date="2016-11" db="EMBL/GenBank/DDBJ databases">
        <authorList>
            <person name="Varghese N."/>
            <person name="Submissions S."/>
        </authorList>
    </citation>
    <scope>NUCLEOTIDE SEQUENCE [LARGE SCALE GENOMIC DNA]</scope>
    <source>
        <strain evidence="2 3">DSM 28249</strain>
    </source>
</reference>
<name>A0A1M7CJL7_9RHOB</name>
<evidence type="ECO:0008006" key="4">
    <source>
        <dbReference type="Google" id="ProtNLM"/>
    </source>
</evidence>
<dbReference type="Proteomes" id="UP000322545">
    <property type="component" value="Unassembled WGS sequence"/>
</dbReference>
<accession>A0A1M7CJL7</accession>
<dbReference type="RefSeq" id="WP_149778547.1">
    <property type="nucleotide sequence ID" value="NZ_FRCB01000002.1"/>
</dbReference>
<evidence type="ECO:0000256" key="1">
    <source>
        <dbReference type="SAM" id="SignalP"/>
    </source>
</evidence>
<dbReference type="Pfam" id="PF17267">
    <property type="entry name" value="DUF5333"/>
    <property type="match status" value="1"/>
</dbReference>
<keyword evidence="3" id="KW-1185">Reference proteome</keyword>
<protein>
    <recommendedName>
        <fullName evidence="4">DUF5333 domain-containing protein</fullName>
    </recommendedName>
</protein>
<keyword evidence="1" id="KW-0732">Signal</keyword>
<evidence type="ECO:0000313" key="2">
    <source>
        <dbReference type="EMBL" id="SHL67357.1"/>
    </source>
</evidence>
<evidence type="ECO:0000313" key="3">
    <source>
        <dbReference type="Proteomes" id="UP000322545"/>
    </source>
</evidence>
<sequence>MRLVKSSALALMLVASAATAQASAEIGLSKEKDINAGLLVIAVADKIRRECSDISARLFDARSYLVSLKQKAAEKGYSDAEIDAYINNDAEKAKMRERRNAYFQAHGASNRDPASLCALGRAEIQKQSQIGLLLRTK</sequence>
<gene>
    <name evidence="2" type="ORF">SAMN05443432_102181</name>
</gene>
<feature type="signal peptide" evidence="1">
    <location>
        <begin position="1"/>
        <end position="20"/>
    </location>
</feature>
<organism evidence="2 3">
    <name type="scientific">Roseovarius litoreus</name>
    <dbReference type="NCBI Taxonomy" id="1155722"/>
    <lineage>
        <taxon>Bacteria</taxon>
        <taxon>Pseudomonadati</taxon>
        <taxon>Pseudomonadota</taxon>
        <taxon>Alphaproteobacteria</taxon>
        <taxon>Rhodobacterales</taxon>
        <taxon>Roseobacteraceae</taxon>
        <taxon>Roseovarius</taxon>
    </lineage>
</organism>
<dbReference type="EMBL" id="FRCB01000002">
    <property type="protein sequence ID" value="SHL67357.1"/>
    <property type="molecule type" value="Genomic_DNA"/>
</dbReference>
<feature type="chain" id="PRO_5012432493" description="DUF5333 domain-containing protein" evidence="1">
    <location>
        <begin position="21"/>
        <end position="137"/>
    </location>
</feature>
<dbReference type="InterPro" id="IPR020349">
    <property type="entry name" value="Uncharacterised_14.7kDa"/>
</dbReference>